<feature type="region of interest" description="Disordered" evidence="1">
    <location>
        <begin position="79"/>
        <end position="134"/>
    </location>
</feature>
<sequence>MSSASTTRTRGCRRTRNSSATRRIRPSAAFSKAAGAFPTAPARCRKVAISRYPSCISRVACWSAIPPASSMCRRSRVRTWPWSPASSPPRPCSSTCSRKAPGPRSLNTASRSSRAGCGPSCTRSATSARPSSGACGVAWPTVRSTPSCSAARHRGPCVTTTTTASWATRTPIRRSRTRSRTARSVSTACPRCSCRRPTTRKTSRRTCA</sequence>
<evidence type="ECO:0000313" key="2">
    <source>
        <dbReference type="EMBL" id="MPM90973.1"/>
    </source>
</evidence>
<reference evidence="2" key="1">
    <citation type="submission" date="2019-08" db="EMBL/GenBank/DDBJ databases">
        <authorList>
            <person name="Kucharzyk K."/>
            <person name="Murdoch R.W."/>
            <person name="Higgins S."/>
            <person name="Loffler F."/>
        </authorList>
    </citation>
    <scope>NUCLEOTIDE SEQUENCE</scope>
</reference>
<accession>A0A645DQI4</accession>
<evidence type="ECO:0000256" key="1">
    <source>
        <dbReference type="SAM" id="MobiDB-lite"/>
    </source>
</evidence>
<dbReference type="EMBL" id="VSSQ01038099">
    <property type="protein sequence ID" value="MPM90973.1"/>
    <property type="molecule type" value="Genomic_DNA"/>
</dbReference>
<organism evidence="2">
    <name type="scientific">bioreactor metagenome</name>
    <dbReference type="NCBI Taxonomy" id="1076179"/>
    <lineage>
        <taxon>unclassified sequences</taxon>
        <taxon>metagenomes</taxon>
        <taxon>ecological metagenomes</taxon>
    </lineage>
</organism>
<comment type="caution">
    <text evidence="2">The sequence shown here is derived from an EMBL/GenBank/DDBJ whole genome shotgun (WGS) entry which is preliminary data.</text>
</comment>
<protein>
    <submittedName>
        <fullName evidence="2">Uncharacterized protein</fullName>
    </submittedName>
</protein>
<gene>
    <name evidence="2" type="ORF">SDC9_138097</name>
</gene>
<proteinExistence type="predicted"/>
<name>A0A645DQI4_9ZZZZ</name>
<feature type="compositionally biased region" description="Polar residues" evidence="1">
    <location>
        <begin position="121"/>
        <end position="130"/>
    </location>
</feature>
<feature type="region of interest" description="Disordered" evidence="1">
    <location>
        <begin position="1"/>
        <end position="25"/>
    </location>
</feature>
<dbReference type="AlphaFoldDB" id="A0A645DQI4"/>